<sequence length="342" mass="36812">MAAEEEWICPICRDVRDDVAYALPCLHQFCLSCILGWAKRKAECPVCRGLIERVKYSVHEEDSYIETTSTDPAESQDASTQTDTTPGHLADNSPHGPMVSLPSSWLRMPSPAEQGAVGTDASVAVDGLLPEVWAELFQRQEHLLDPVLPWLRRELEATYGAQWWLKKHAESIILHALCVHGPDREVMVQVLQPTFGEFTAALVRGIINIIACQCSEEAQRLLPSWAAGKEDDSPAASSSPTSSSNTSSRAGPPDSILASPSSPEGPDVEEEAGTSQAKLHGGPSHPPSALAGPSVPGCSCRSSAASRGRRCLPRGPRRPTKRRASSTQDSPQPCKRPCPVAS</sequence>
<dbReference type="GO" id="GO:0061630">
    <property type="term" value="F:ubiquitin protein ligase activity"/>
    <property type="evidence" value="ECO:0007669"/>
    <property type="project" value="UniProtKB-EC"/>
</dbReference>
<evidence type="ECO:0000259" key="11">
    <source>
        <dbReference type="PROSITE" id="PS50089"/>
    </source>
</evidence>
<evidence type="ECO:0000313" key="12">
    <source>
        <dbReference type="EMBL" id="NXF40215.1"/>
    </source>
</evidence>
<dbReference type="PANTHER" id="PTHR46077">
    <property type="entry name" value="E3 UBIQUITIN-PROTEIN LIGASE TOPORS"/>
    <property type="match status" value="1"/>
</dbReference>
<protein>
    <recommendedName>
        <fullName evidence="2">RING-type E3 ubiquitin transferase</fullName>
        <ecNumber evidence="2">2.3.2.27</ecNumber>
    </recommendedName>
</protein>
<evidence type="ECO:0000256" key="10">
    <source>
        <dbReference type="SAM" id="MobiDB-lite"/>
    </source>
</evidence>
<feature type="compositionally biased region" description="Low complexity" evidence="10">
    <location>
        <begin position="234"/>
        <end position="248"/>
    </location>
</feature>
<dbReference type="InterPro" id="IPR017907">
    <property type="entry name" value="Znf_RING_CS"/>
</dbReference>
<dbReference type="GO" id="GO:0008270">
    <property type="term" value="F:zinc ion binding"/>
    <property type="evidence" value="ECO:0007669"/>
    <property type="project" value="UniProtKB-KW"/>
</dbReference>
<evidence type="ECO:0000256" key="4">
    <source>
        <dbReference type="ARBA" id="ARBA00022723"/>
    </source>
</evidence>
<dbReference type="PANTHER" id="PTHR46077:SF1">
    <property type="entry name" value="TOP1 BINDING ARGININE_SERINE RICH PROTEIN, E3 UBIQUITIN LIGASE"/>
    <property type="match status" value="1"/>
</dbReference>
<keyword evidence="5 9" id="KW-0863">Zinc-finger</keyword>
<evidence type="ECO:0000256" key="1">
    <source>
        <dbReference type="ARBA" id="ARBA00000900"/>
    </source>
</evidence>
<dbReference type="GO" id="GO:0000209">
    <property type="term" value="P:protein polyubiquitination"/>
    <property type="evidence" value="ECO:0007669"/>
    <property type="project" value="TreeGrafter"/>
</dbReference>
<dbReference type="PROSITE" id="PS00518">
    <property type="entry name" value="ZF_RING_1"/>
    <property type="match status" value="1"/>
</dbReference>
<dbReference type="EMBL" id="VWZB01002373">
    <property type="protein sequence ID" value="NXF40215.1"/>
    <property type="molecule type" value="Genomic_DNA"/>
</dbReference>
<dbReference type="Gene3D" id="3.30.40.10">
    <property type="entry name" value="Zinc/RING finger domain, C3HC4 (zinc finger)"/>
    <property type="match status" value="1"/>
</dbReference>
<keyword evidence="13" id="KW-1185">Reference proteome</keyword>
<feature type="compositionally biased region" description="Basic residues" evidence="10">
    <location>
        <begin position="307"/>
        <end position="324"/>
    </location>
</feature>
<gene>
    <name evidence="12" type="primary">Topors_1</name>
    <name evidence="12" type="ORF">NYCBRA_R09981</name>
</gene>
<feature type="domain" description="RING-type" evidence="11">
    <location>
        <begin position="9"/>
        <end position="48"/>
    </location>
</feature>
<dbReference type="GO" id="GO:0006513">
    <property type="term" value="P:protein monoubiquitination"/>
    <property type="evidence" value="ECO:0007669"/>
    <property type="project" value="TreeGrafter"/>
</dbReference>
<evidence type="ECO:0000256" key="8">
    <source>
        <dbReference type="ARBA" id="ARBA00023163"/>
    </source>
</evidence>
<dbReference type="AlphaFoldDB" id="A0A7K8TCY3"/>
<evidence type="ECO:0000256" key="9">
    <source>
        <dbReference type="PROSITE-ProRule" id="PRU00175"/>
    </source>
</evidence>
<dbReference type="InterPro" id="IPR018957">
    <property type="entry name" value="Znf_C3HC4_RING-type"/>
</dbReference>
<evidence type="ECO:0000256" key="6">
    <source>
        <dbReference type="ARBA" id="ARBA00022833"/>
    </source>
</evidence>
<name>A0A7K8TCY3_9AVES</name>
<feature type="region of interest" description="Disordered" evidence="10">
    <location>
        <begin position="228"/>
        <end position="342"/>
    </location>
</feature>
<organism evidence="12 13">
    <name type="scientific">Nyctibius bracteatus</name>
    <name type="common">Rufous potoo</name>
    <dbReference type="NCBI Taxonomy" id="48426"/>
    <lineage>
        <taxon>Eukaryota</taxon>
        <taxon>Metazoa</taxon>
        <taxon>Chordata</taxon>
        <taxon>Craniata</taxon>
        <taxon>Vertebrata</taxon>
        <taxon>Euteleostomi</taxon>
        <taxon>Archelosauria</taxon>
        <taxon>Archosauria</taxon>
        <taxon>Dinosauria</taxon>
        <taxon>Saurischia</taxon>
        <taxon>Theropoda</taxon>
        <taxon>Coelurosauria</taxon>
        <taxon>Aves</taxon>
        <taxon>Neognathae</taxon>
        <taxon>Neoaves</taxon>
        <taxon>Strisores</taxon>
        <taxon>Caprimulgiformes</taxon>
        <taxon>Nyctibiidae</taxon>
        <taxon>Nyctibius</taxon>
    </lineage>
</organism>
<dbReference type="SUPFAM" id="SSF57850">
    <property type="entry name" value="RING/U-box"/>
    <property type="match status" value="1"/>
</dbReference>
<feature type="compositionally biased region" description="Low complexity" evidence="10">
    <location>
        <begin position="297"/>
        <end position="306"/>
    </location>
</feature>
<feature type="compositionally biased region" description="Polar residues" evidence="10">
    <location>
        <begin position="65"/>
        <end position="85"/>
    </location>
</feature>
<keyword evidence="3" id="KW-0808">Transferase</keyword>
<keyword evidence="8" id="KW-0804">Transcription</keyword>
<evidence type="ECO:0000313" key="13">
    <source>
        <dbReference type="Proteomes" id="UP000538472"/>
    </source>
</evidence>
<feature type="region of interest" description="Disordered" evidence="10">
    <location>
        <begin position="65"/>
        <end position="94"/>
    </location>
</feature>
<dbReference type="Proteomes" id="UP000538472">
    <property type="component" value="Unassembled WGS sequence"/>
</dbReference>
<keyword evidence="6" id="KW-0862">Zinc</keyword>
<dbReference type="EC" id="2.3.2.27" evidence="2"/>
<keyword evidence="4" id="KW-0479">Metal-binding</keyword>
<keyword evidence="7" id="KW-0805">Transcription regulation</keyword>
<reference evidence="12 13" key="1">
    <citation type="submission" date="2019-09" db="EMBL/GenBank/DDBJ databases">
        <title>Bird 10,000 Genomes (B10K) Project - Family phase.</title>
        <authorList>
            <person name="Zhang G."/>
        </authorList>
    </citation>
    <scope>NUCLEOTIDE SEQUENCE [LARGE SCALE GENOMIC DNA]</scope>
    <source>
        <strain evidence="12">B10K-CU-031-10</strain>
        <tissue evidence="12">Muscle</tissue>
    </source>
</reference>
<comment type="caution">
    <text evidence="12">The sequence shown here is derived from an EMBL/GenBank/DDBJ whole genome shotgun (WGS) entry which is preliminary data.</text>
</comment>
<proteinExistence type="predicted"/>
<dbReference type="SMART" id="SM00184">
    <property type="entry name" value="RING"/>
    <property type="match status" value="1"/>
</dbReference>
<feature type="non-terminal residue" evidence="12">
    <location>
        <position position="1"/>
    </location>
</feature>
<evidence type="ECO:0000256" key="2">
    <source>
        <dbReference type="ARBA" id="ARBA00012483"/>
    </source>
</evidence>
<dbReference type="InterPro" id="IPR001841">
    <property type="entry name" value="Znf_RING"/>
</dbReference>
<keyword evidence="12" id="KW-0436">Ligase</keyword>
<dbReference type="PROSITE" id="PS50089">
    <property type="entry name" value="ZF_RING_2"/>
    <property type="match status" value="1"/>
</dbReference>
<comment type="catalytic activity">
    <reaction evidence="1">
        <text>S-ubiquitinyl-[E2 ubiquitin-conjugating enzyme]-L-cysteine + [acceptor protein]-L-lysine = [E2 ubiquitin-conjugating enzyme]-L-cysteine + N(6)-ubiquitinyl-[acceptor protein]-L-lysine.</text>
        <dbReference type="EC" id="2.3.2.27"/>
    </reaction>
</comment>
<evidence type="ECO:0000256" key="7">
    <source>
        <dbReference type="ARBA" id="ARBA00023015"/>
    </source>
</evidence>
<accession>A0A7K8TCY3</accession>
<feature type="non-terminal residue" evidence="12">
    <location>
        <position position="342"/>
    </location>
</feature>
<dbReference type="InterPro" id="IPR013083">
    <property type="entry name" value="Znf_RING/FYVE/PHD"/>
</dbReference>
<dbReference type="GO" id="GO:0016874">
    <property type="term" value="F:ligase activity"/>
    <property type="evidence" value="ECO:0007669"/>
    <property type="project" value="UniProtKB-KW"/>
</dbReference>
<evidence type="ECO:0000256" key="3">
    <source>
        <dbReference type="ARBA" id="ARBA00022679"/>
    </source>
</evidence>
<dbReference type="Pfam" id="PF00097">
    <property type="entry name" value="zf-C3HC4"/>
    <property type="match status" value="1"/>
</dbReference>
<evidence type="ECO:0000256" key="5">
    <source>
        <dbReference type="ARBA" id="ARBA00022771"/>
    </source>
</evidence>